<dbReference type="Proteomes" id="UP000019384">
    <property type="component" value="Unassembled WGS sequence"/>
</dbReference>
<proteinExistence type="predicted"/>
<dbReference type="InterPro" id="IPR027417">
    <property type="entry name" value="P-loop_NTPase"/>
</dbReference>
<dbReference type="GeneID" id="34517550"/>
<dbReference type="Gene3D" id="3.40.50.300">
    <property type="entry name" value="P-loop containing nucleotide triphosphate hydrolases"/>
    <property type="match status" value="1"/>
</dbReference>
<dbReference type="Pfam" id="PF00270">
    <property type="entry name" value="DEAD"/>
    <property type="match status" value="1"/>
</dbReference>
<dbReference type="GO" id="GO:0003676">
    <property type="term" value="F:nucleic acid binding"/>
    <property type="evidence" value="ECO:0007669"/>
    <property type="project" value="InterPro"/>
</dbReference>
<evidence type="ECO:0000259" key="1">
    <source>
        <dbReference type="Pfam" id="PF00270"/>
    </source>
</evidence>
<feature type="domain" description="DEAD/DEAH-box helicase" evidence="1">
    <location>
        <begin position="4"/>
        <end position="67"/>
    </location>
</feature>
<dbReference type="EMBL" id="HG793125">
    <property type="protein sequence ID" value="CDK24145.1"/>
    <property type="molecule type" value="Genomic_DNA"/>
</dbReference>
<dbReference type="AlphaFoldDB" id="W6MQH5"/>
<evidence type="ECO:0000313" key="2">
    <source>
        <dbReference type="EMBL" id="CDK24145.1"/>
    </source>
</evidence>
<dbReference type="STRING" id="1382522.W6MQH5"/>
<keyword evidence="3" id="KW-1185">Reference proteome</keyword>
<protein>
    <recommendedName>
        <fullName evidence="1">DEAD/DEAH-box helicase domain-containing protein</fullName>
    </recommendedName>
</protein>
<dbReference type="GO" id="GO:0005524">
    <property type="term" value="F:ATP binding"/>
    <property type="evidence" value="ECO:0007669"/>
    <property type="project" value="InterPro"/>
</dbReference>
<dbReference type="PANTHER" id="PTHR47958">
    <property type="entry name" value="ATP-DEPENDENT RNA HELICASE DBP3"/>
    <property type="match status" value="1"/>
</dbReference>
<gene>
    <name evidence="2" type="ORF">KUCA_T00000105001</name>
</gene>
<dbReference type="SUPFAM" id="SSF52540">
    <property type="entry name" value="P-loop containing nucleoside triphosphate hydrolases"/>
    <property type="match status" value="1"/>
</dbReference>
<dbReference type="OrthoDB" id="10265785at2759"/>
<reference evidence="2" key="2">
    <citation type="submission" date="2014-02" db="EMBL/GenBank/DDBJ databases">
        <title>Complete DNA sequence of /Kuraishia capsulata/ illustrates novel genomic features among budding yeasts (/Saccharomycotina/).</title>
        <authorList>
            <person name="Morales L."/>
            <person name="Noel B."/>
            <person name="Porcel B."/>
            <person name="Marcet-Houben M."/>
            <person name="Hullo M-F."/>
            <person name="Sacerdot C."/>
            <person name="Tekaia F."/>
            <person name="Leh-Louis V."/>
            <person name="Despons L."/>
            <person name="Khanna V."/>
            <person name="Aury J-M."/>
            <person name="Barbe V."/>
            <person name="Couloux A."/>
            <person name="Labadie K."/>
            <person name="Pelletier E."/>
            <person name="Souciet J-L."/>
            <person name="Boekhout T."/>
            <person name="Gabaldon T."/>
            <person name="Wincker P."/>
            <person name="Dujon B."/>
        </authorList>
    </citation>
    <scope>NUCLEOTIDE SEQUENCE</scope>
    <source>
        <strain evidence="2">CBS 1993</strain>
    </source>
</reference>
<dbReference type="InterPro" id="IPR011545">
    <property type="entry name" value="DEAD/DEAH_box_helicase_dom"/>
</dbReference>
<dbReference type="HOGENOM" id="CLU_184130_0_0_1"/>
<name>W6MQH5_9ASCO</name>
<sequence length="75" mass="8486">MPDVKTEVFYGGVNIKQDAEKLKNKETCPHIVVGTPGRLNALVRDKLIRLNNVKHFVVDECDQVMEQVGKYTSMP</sequence>
<organism evidence="2 3">
    <name type="scientific">Kuraishia capsulata CBS 1993</name>
    <dbReference type="NCBI Taxonomy" id="1382522"/>
    <lineage>
        <taxon>Eukaryota</taxon>
        <taxon>Fungi</taxon>
        <taxon>Dikarya</taxon>
        <taxon>Ascomycota</taxon>
        <taxon>Saccharomycotina</taxon>
        <taxon>Pichiomycetes</taxon>
        <taxon>Pichiales</taxon>
        <taxon>Pichiaceae</taxon>
        <taxon>Kuraishia</taxon>
    </lineage>
</organism>
<accession>W6MQH5</accession>
<dbReference type="RefSeq" id="XP_022456162.1">
    <property type="nucleotide sequence ID" value="XM_022604611.1"/>
</dbReference>
<evidence type="ECO:0000313" key="3">
    <source>
        <dbReference type="Proteomes" id="UP000019384"/>
    </source>
</evidence>
<reference evidence="2" key="1">
    <citation type="submission" date="2013-12" db="EMBL/GenBank/DDBJ databases">
        <authorList>
            <person name="Genoscope - CEA"/>
        </authorList>
    </citation>
    <scope>NUCLEOTIDE SEQUENCE</scope>
    <source>
        <strain evidence="2">CBS 1993</strain>
    </source>
</reference>